<keyword evidence="1" id="KW-0472">Membrane</keyword>
<dbReference type="OrthoDB" id="9795587at2"/>
<proteinExistence type="predicted"/>
<keyword evidence="3" id="KW-0560">Oxidoreductase</keyword>
<keyword evidence="1" id="KW-1133">Transmembrane helix</keyword>
<dbReference type="Pfam" id="PF00174">
    <property type="entry name" value="Oxidored_molyb"/>
    <property type="match status" value="1"/>
</dbReference>
<keyword evidence="1" id="KW-0812">Transmembrane</keyword>
<dbReference type="PATRIC" id="fig|1300344.3.peg.1104"/>
<name>A0A168EYX3_9MICO</name>
<feature type="domain" description="Oxidoreductase molybdopterin-binding" evidence="2">
    <location>
        <begin position="260"/>
        <end position="414"/>
    </location>
</feature>
<dbReference type="GO" id="GO:0008482">
    <property type="term" value="F:sulfite oxidase activity"/>
    <property type="evidence" value="ECO:0007669"/>
    <property type="project" value="TreeGrafter"/>
</dbReference>
<dbReference type="SUPFAM" id="SSF81296">
    <property type="entry name" value="E set domains"/>
    <property type="match status" value="1"/>
</dbReference>
<dbReference type="STRING" id="1300344.I598_1098"/>
<organism evidence="3 4">
    <name type="scientific">Isoptericola dokdonensis DS-3</name>
    <dbReference type="NCBI Taxonomy" id="1300344"/>
    <lineage>
        <taxon>Bacteria</taxon>
        <taxon>Bacillati</taxon>
        <taxon>Actinomycetota</taxon>
        <taxon>Actinomycetes</taxon>
        <taxon>Micrococcales</taxon>
        <taxon>Promicromonosporaceae</taxon>
        <taxon>Isoptericola</taxon>
    </lineage>
</organism>
<sequence>MSGRGGDGSGGRRRGDGAAALAGVVAAGAGLALAELVAALIDPASSPVLALGGVVVDSVPPWLKDFAVEWFGTNDKLVLLLSMGVVLAAGAALAGVLERRRPPSGGVLLAVVGLALGVVAATRPGATPVWALPAVLGVGVGVVLLRALVARVPGTASAAVATGLPGDVVTGDPGHVADGASRRTFLTWTGATAAGAVVALVAARAASAGSRAVQVVRDAIRLPSPSTPAPAVPAGADLGIADVAPYVTPNDDFYRIDTALRVPQVDPATWTLRVTGLVDEPFELTWDDVLALPMTEHHLTLACVSNGVGGDLIGNALWLGHPLRELLARARPQAGADMVLSTSVDGFTAGTPLEVLTDPDRECLLAIGMNGEPLPEQHGFPARLVVPGLYGYVSATKWVTELKVTRFADDEGYWTPRGWSALGPVKLQSRIDVPRPGADLTAGEVVVAGVAWAQHTGVEAVEVSVDGGPWQAAELADTVGPDTWRQWRYTWDAAAGDHTVAVRATDADGQVQTADEAPPAPDGATGWHTVEVSVG</sequence>
<reference evidence="3 4" key="1">
    <citation type="submission" date="2016-01" db="EMBL/GenBank/DDBJ databases">
        <title>Complete genome sequence of a soil Actinobacterium, Isoptericola dokdonensis DS-3.</title>
        <authorList>
            <person name="Kwon S.-K."/>
            <person name="Kim J.F."/>
        </authorList>
    </citation>
    <scope>NUCLEOTIDE SEQUENCE [LARGE SCALE GENOMIC DNA]</scope>
    <source>
        <strain evidence="3 4">DS-3</strain>
    </source>
</reference>
<gene>
    <name evidence="3" type="primary">yedY</name>
    <name evidence="3" type="ORF">I598_1098</name>
</gene>
<dbReference type="AlphaFoldDB" id="A0A168EYX3"/>
<dbReference type="Gene3D" id="3.90.420.10">
    <property type="entry name" value="Oxidoreductase, molybdopterin-binding domain"/>
    <property type="match status" value="1"/>
</dbReference>
<dbReference type="GO" id="GO:0020037">
    <property type="term" value="F:heme binding"/>
    <property type="evidence" value="ECO:0007669"/>
    <property type="project" value="TreeGrafter"/>
</dbReference>
<dbReference type="EMBL" id="CP014209">
    <property type="protein sequence ID" value="ANC30667.1"/>
    <property type="molecule type" value="Genomic_DNA"/>
</dbReference>
<feature type="transmembrane region" description="Helical" evidence="1">
    <location>
        <begin position="104"/>
        <end position="123"/>
    </location>
</feature>
<keyword evidence="4" id="KW-1185">Reference proteome</keyword>
<dbReference type="InterPro" id="IPR014756">
    <property type="entry name" value="Ig_E-set"/>
</dbReference>
<protein>
    <submittedName>
        <fullName evidence="3">Sulfoxide reductase catalytic subunit YedY</fullName>
        <ecNumber evidence="3">1.8.-.-</ecNumber>
    </submittedName>
</protein>
<dbReference type="SUPFAM" id="SSF56524">
    <property type="entry name" value="Oxidoreductase molybdopterin-binding domain"/>
    <property type="match status" value="1"/>
</dbReference>
<dbReference type="InterPro" id="IPR000572">
    <property type="entry name" value="OxRdtase_Mopterin-bd_dom"/>
</dbReference>
<evidence type="ECO:0000313" key="3">
    <source>
        <dbReference type="EMBL" id="ANC30667.1"/>
    </source>
</evidence>
<dbReference type="PANTHER" id="PTHR19372:SF7">
    <property type="entry name" value="SULFITE OXIDASE, MITOCHONDRIAL"/>
    <property type="match status" value="1"/>
</dbReference>
<dbReference type="EC" id="1.8.-.-" evidence="3"/>
<dbReference type="KEGG" id="ido:I598_1098"/>
<feature type="transmembrane region" description="Helical" evidence="1">
    <location>
        <begin position="20"/>
        <end position="41"/>
    </location>
</feature>
<dbReference type="RefSeq" id="WP_068201983.1">
    <property type="nucleotide sequence ID" value="NZ_CP014209.1"/>
</dbReference>
<dbReference type="Gene3D" id="2.60.40.650">
    <property type="match status" value="1"/>
</dbReference>
<evidence type="ECO:0000259" key="2">
    <source>
        <dbReference type="Pfam" id="PF00174"/>
    </source>
</evidence>
<feature type="transmembrane region" description="Helical" evidence="1">
    <location>
        <begin position="77"/>
        <end position="97"/>
    </location>
</feature>
<dbReference type="PANTHER" id="PTHR19372">
    <property type="entry name" value="SULFITE REDUCTASE"/>
    <property type="match status" value="1"/>
</dbReference>
<dbReference type="Pfam" id="PF17957">
    <property type="entry name" value="Big_7"/>
    <property type="match status" value="1"/>
</dbReference>
<dbReference type="GO" id="GO:0006790">
    <property type="term" value="P:sulfur compound metabolic process"/>
    <property type="evidence" value="ECO:0007669"/>
    <property type="project" value="TreeGrafter"/>
</dbReference>
<dbReference type="GO" id="GO:0043546">
    <property type="term" value="F:molybdopterin cofactor binding"/>
    <property type="evidence" value="ECO:0007669"/>
    <property type="project" value="TreeGrafter"/>
</dbReference>
<evidence type="ECO:0000256" key="1">
    <source>
        <dbReference type="SAM" id="Phobius"/>
    </source>
</evidence>
<dbReference type="InterPro" id="IPR036374">
    <property type="entry name" value="OxRdtase_Mopterin-bd_sf"/>
</dbReference>
<dbReference type="Proteomes" id="UP000076794">
    <property type="component" value="Chromosome"/>
</dbReference>
<evidence type="ECO:0000313" key="4">
    <source>
        <dbReference type="Proteomes" id="UP000076794"/>
    </source>
</evidence>
<accession>A0A168EYX3</accession>
<feature type="transmembrane region" description="Helical" evidence="1">
    <location>
        <begin position="129"/>
        <end position="149"/>
    </location>
</feature>